<dbReference type="Proteomes" id="UP000006701">
    <property type="component" value="Unassembled WGS sequence"/>
</dbReference>
<evidence type="ECO:0000313" key="2">
    <source>
        <dbReference type="EMBL" id="EAW11258.1"/>
    </source>
</evidence>
<dbReference type="EMBL" id="DS027052">
    <property type="protein sequence ID" value="EAW11258.1"/>
    <property type="molecule type" value="Genomic_DNA"/>
</dbReference>
<name>A1CEF9_ASPCL</name>
<feature type="region of interest" description="Disordered" evidence="1">
    <location>
        <begin position="27"/>
        <end position="49"/>
    </location>
</feature>
<evidence type="ECO:0000256" key="1">
    <source>
        <dbReference type="SAM" id="MobiDB-lite"/>
    </source>
</evidence>
<sequence>MALYFPHIQVHWRSALNRIVSPLQSHCTHHPNPLPHPPTQTVRYESSAHDPSPNVGIMGAMGVNSQHLAICSAIKGRSQASLQKPNAPAVVLFLLAQQHEISMWLRGNARVEESLLQNSVPDLYLSKYNTQSSSRLNGYVRAIKSPEV</sequence>
<evidence type="ECO:0000313" key="3">
    <source>
        <dbReference type="Proteomes" id="UP000006701"/>
    </source>
</evidence>
<dbReference type="GeneID" id="4705338"/>
<dbReference type="RefSeq" id="XP_001272684.1">
    <property type="nucleotide sequence ID" value="XM_001272683.1"/>
</dbReference>
<organism evidence="2 3">
    <name type="scientific">Aspergillus clavatus (strain ATCC 1007 / CBS 513.65 / DSM 816 / NCTC 3887 / NRRL 1 / QM 1276 / 107)</name>
    <dbReference type="NCBI Taxonomy" id="344612"/>
    <lineage>
        <taxon>Eukaryota</taxon>
        <taxon>Fungi</taxon>
        <taxon>Dikarya</taxon>
        <taxon>Ascomycota</taxon>
        <taxon>Pezizomycotina</taxon>
        <taxon>Eurotiomycetes</taxon>
        <taxon>Eurotiomycetidae</taxon>
        <taxon>Eurotiales</taxon>
        <taxon>Aspergillaceae</taxon>
        <taxon>Aspergillus</taxon>
        <taxon>Aspergillus subgen. Fumigati</taxon>
    </lineage>
</organism>
<protein>
    <submittedName>
        <fullName evidence="2">Uncharacterized protein</fullName>
    </submittedName>
</protein>
<dbReference type="AlphaFoldDB" id="A1CEF9"/>
<gene>
    <name evidence="2" type="ORF">ACLA_089500</name>
</gene>
<keyword evidence="3" id="KW-1185">Reference proteome</keyword>
<reference evidence="2 3" key="1">
    <citation type="journal article" date="2008" name="PLoS Genet.">
        <title>Genomic islands in the pathogenic filamentous fungus Aspergillus fumigatus.</title>
        <authorList>
            <person name="Fedorova N.D."/>
            <person name="Khaldi N."/>
            <person name="Joardar V.S."/>
            <person name="Maiti R."/>
            <person name="Amedeo P."/>
            <person name="Anderson M.J."/>
            <person name="Crabtree J."/>
            <person name="Silva J.C."/>
            <person name="Badger J.H."/>
            <person name="Albarraq A."/>
            <person name="Angiuoli S."/>
            <person name="Bussey H."/>
            <person name="Bowyer P."/>
            <person name="Cotty P.J."/>
            <person name="Dyer P.S."/>
            <person name="Egan A."/>
            <person name="Galens K."/>
            <person name="Fraser-Liggett C.M."/>
            <person name="Haas B.J."/>
            <person name="Inman J.M."/>
            <person name="Kent R."/>
            <person name="Lemieux S."/>
            <person name="Malavazi I."/>
            <person name="Orvis J."/>
            <person name="Roemer T."/>
            <person name="Ronning C.M."/>
            <person name="Sundaram J.P."/>
            <person name="Sutton G."/>
            <person name="Turner G."/>
            <person name="Venter J.C."/>
            <person name="White O.R."/>
            <person name="Whitty B.R."/>
            <person name="Youngman P."/>
            <person name="Wolfe K.H."/>
            <person name="Goldman G.H."/>
            <person name="Wortman J.R."/>
            <person name="Jiang B."/>
            <person name="Denning D.W."/>
            <person name="Nierman W.C."/>
        </authorList>
    </citation>
    <scope>NUCLEOTIDE SEQUENCE [LARGE SCALE GENOMIC DNA]</scope>
    <source>
        <strain evidence="3">ATCC 1007 / CBS 513.65 / DSM 816 / NCTC 3887 / NRRL 1</strain>
    </source>
</reference>
<dbReference type="KEGG" id="act:ACLA_089500"/>
<proteinExistence type="predicted"/>
<accession>A1CEF9</accession>
<dbReference type="VEuPathDB" id="FungiDB:ACLA_089500"/>
<dbReference type="HOGENOM" id="CLU_1758398_0_0_1"/>